<dbReference type="GO" id="GO:0008270">
    <property type="term" value="F:zinc ion binding"/>
    <property type="evidence" value="ECO:0007669"/>
    <property type="project" value="UniProtKB-KW"/>
</dbReference>
<keyword evidence="14" id="KW-1185">Reference proteome</keyword>
<dbReference type="AlphaFoldDB" id="A0AA38LN63"/>
<evidence type="ECO:0000313" key="13">
    <source>
        <dbReference type="EMBL" id="KAH9328475.1"/>
    </source>
</evidence>
<accession>A0AA38LN63</accession>
<name>A0AA38LN63_TAXCH</name>
<evidence type="ECO:0000256" key="2">
    <source>
        <dbReference type="ARBA" id="ARBA00004167"/>
    </source>
</evidence>
<keyword evidence="11" id="KW-1133">Transmembrane helix</keyword>
<evidence type="ECO:0000256" key="11">
    <source>
        <dbReference type="ARBA" id="ARBA00022989"/>
    </source>
</evidence>
<dbReference type="EC" id="2.3.2.27" evidence="4"/>
<dbReference type="GO" id="GO:0016567">
    <property type="term" value="P:protein ubiquitination"/>
    <property type="evidence" value="ECO:0007669"/>
    <property type="project" value="InterPro"/>
</dbReference>
<evidence type="ECO:0000256" key="12">
    <source>
        <dbReference type="ARBA" id="ARBA00023136"/>
    </source>
</evidence>
<reference evidence="13 14" key="1">
    <citation type="journal article" date="2021" name="Nat. Plants">
        <title>The Taxus genome provides insights into paclitaxel biosynthesis.</title>
        <authorList>
            <person name="Xiong X."/>
            <person name="Gou J."/>
            <person name="Liao Q."/>
            <person name="Li Y."/>
            <person name="Zhou Q."/>
            <person name="Bi G."/>
            <person name="Li C."/>
            <person name="Du R."/>
            <person name="Wang X."/>
            <person name="Sun T."/>
            <person name="Guo L."/>
            <person name="Liang H."/>
            <person name="Lu P."/>
            <person name="Wu Y."/>
            <person name="Zhang Z."/>
            <person name="Ro D.K."/>
            <person name="Shang Y."/>
            <person name="Huang S."/>
            <person name="Yan J."/>
        </authorList>
    </citation>
    <scope>NUCLEOTIDE SEQUENCE [LARGE SCALE GENOMIC DNA]</scope>
    <source>
        <strain evidence="13">Ta-2019</strain>
    </source>
</reference>
<dbReference type="GO" id="GO:0061630">
    <property type="term" value="F:ubiquitin protein ligase activity"/>
    <property type="evidence" value="ECO:0007669"/>
    <property type="project" value="UniProtKB-EC"/>
</dbReference>
<keyword evidence="7" id="KW-0479">Metal-binding</keyword>
<dbReference type="GO" id="GO:0016020">
    <property type="term" value="C:membrane"/>
    <property type="evidence" value="ECO:0007669"/>
    <property type="project" value="UniProtKB-SubCell"/>
</dbReference>
<gene>
    <name evidence="13" type="ORF">KI387_000583</name>
</gene>
<evidence type="ECO:0000313" key="14">
    <source>
        <dbReference type="Proteomes" id="UP000824469"/>
    </source>
</evidence>
<dbReference type="PANTHER" id="PTHR46913:SF1">
    <property type="entry name" value="RING-H2 FINGER PROTEIN ATL16"/>
    <property type="match status" value="1"/>
</dbReference>
<proteinExistence type="predicted"/>
<keyword evidence="5" id="KW-0808">Transferase</keyword>
<dbReference type="EMBL" id="JAHRHJ020000001">
    <property type="protein sequence ID" value="KAH9328475.1"/>
    <property type="molecule type" value="Genomic_DNA"/>
</dbReference>
<keyword evidence="10" id="KW-0862">Zinc</keyword>
<comment type="pathway">
    <text evidence="3">Protein modification; protein ubiquitination.</text>
</comment>
<evidence type="ECO:0000256" key="3">
    <source>
        <dbReference type="ARBA" id="ARBA00004906"/>
    </source>
</evidence>
<keyword evidence="9" id="KW-0833">Ubl conjugation pathway</keyword>
<evidence type="ECO:0000256" key="10">
    <source>
        <dbReference type="ARBA" id="ARBA00022833"/>
    </source>
</evidence>
<comment type="catalytic activity">
    <reaction evidence="1">
        <text>S-ubiquitinyl-[E2 ubiquitin-conjugating enzyme]-L-cysteine + [acceptor protein]-L-lysine = [E2 ubiquitin-conjugating enzyme]-L-cysteine + N(6)-ubiquitinyl-[acceptor protein]-L-lysine.</text>
        <dbReference type="EC" id="2.3.2.27"/>
    </reaction>
</comment>
<protein>
    <recommendedName>
        <fullName evidence="4">RING-type E3 ubiquitin transferase</fullName>
        <ecNumber evidence="4">2.3.2.27</ecNumber>
    </recommendedName>
</protein>
<comment type="caution">
    <text evidence="13">The sequence shown here is derived from an EMBL/GenBank/DDBJ whole genome shotgun (WGS) entry which is preliminary data.</text>
</comment>
<keyword evidence="6" id="KW-0812">Transmembrane</keyword>
<evidence type="ECO:0000256" key="9">
    <source>
        <dbReference type="ARBA" id="ARBA00022786"/>
    </source>
</evidence>
<sequence>FDVVSKQEPYQNFKTFIHLSLFSKEMRKDHSIRILPARAENPTTINTMGLDKESIEALPITKYKSKSFKGGLECAVCLSEFQEDEKFK</sequence>
<keyword evidence="12" id="KW-0472">Membrane</keyword>
<dbReference type="Proteomes" id="UP000824469">
    <property type="component" value="Unassembled WGS sequence"/>
</dbReference>
<evidence type="ECO:0000256" key="4">
    <source>
        <dbReference type="ARBA" id="ARBA00012483"/>
    </source>
</evidence>
<feature type="non-terminal residue" evidence="13">
    <location>
        <position position="88"/>
    </location>
</feature>
<evidence type="ECO:0000256" key="7">
    <source>
        <dbReference type="ARBA" id="ARBA00022723"/>
    </source>
</evidence>
<evidence type="ECO:0000256" key="8">
    <source>
        <dbReference type="ARBA" id="ARBA00022771"/>
    </source>
</evidence>
<dbReference type="InterPro" id="IPR044600">
    <property type="entry name" value="ATL1/ATL16-like"/>
</dbReference>
<organism evidence="13 14">
    <name type="scientific">Taxus chinensis</name>
    <name type="common">Chinese yew</name>
    <name type="synonym">Taxus wallichiana var. chinensis</name>
    <dbReference type="NCBI Taxonomy" id="29808"/>
    <lineage>
        <taxon>Eukaryota</taxon>
        <taxon>Viridiplantae</taxon>
        <taxon>Streptophyta</taxon>
        <taxon>Embryophyta</taxon>
        <taxon>Tracheophyta</taxon>
        <taxon>Spermatophyta</taxon>
        <taxon>Pinopsida</taxon>
        <taxon>Pinidae</taxon>
        <taxon>Conifers II</taxon>
        <taxon>Cupressales</taxon>
        <taxon>Taxaceae</taxon>
        <taxon>Taxus</taxon>
    </lineage>
</organism>
<dbReference type="PANTHER" id="PTHR46913">
    <property type="entry name" value="RING-H2 FINGER PROTEIN ATL16"/>
    <property type="match status" value="1"/>
</dbReference>
<comment type="subcellular location">
    <subcellularLocation>
        <location evidence="2">Membrane</location>
        <topology evidence="2">Single-pass membrane protein</topology>
    </subcellularLocation>
</comment>
<evidence type="ECO:0000256" key="1">
    <source>
        <dbReference type="ARBA" id="ARBA00000900"/>
    </source>
</evidence>
<evidence type="ECO:0000256" key="6">
    <source>
        <dbReference type="ARBA" id="ARBA00022692"/>
    </source>
</evidence>
<keyword evidence="8" id="KW-0863">Zinc-finger</keyword>
<feature type="non-terminal residue" evidence="13">
    <location>
        <position position="1"/>
    </location>
</feature>
<evidence type="ECO:0000256" key="5">
    <source>
        <dbReference type="ARBA" id="ARBA00022679"/>
    </source>
</evidence>